<dbReference type="RefSeq" id="WP_395812471.1">
    <property type="nucleotide sequence ID" value="NZ_CP043494.1"/>
</dbReference>
<reference evidence="1 2" key="1">
    <citation type="submission" date="2019-08" db="EMBL/GenBank/DDBJ databases">
        <title>Archangium and Cystobacter genomes.</title>
        <authorList>
            <person name="Chen I.-C.K."/>
            <person name="Wielgoss S."/>
        </authorList>
    </citation>
    <scope>NUCLEOTIDE SEQUENCE [LARGE SCALE GENOMIC DNA]</scope>
    <source>
        <strain evidence="1 2">Cbm 6</strain>
    </source>
</reference>
<evidence type="ECO:0000313" key="2">
    <source>
        <dbReference type="Proteomes" id="UP001611383"/>
    </source>
</evidence>
<dbReference type="EMBL" id="CP043494">
    <property type="protein sequence ID" value="WNG52102.1"/>
    <property type="molecule type" value="Genomic_DNA"/>
</dbReference>
<name>A0ABY9X9N1_9BACT</name>
<keyword evidence="2" id="KW-1185">Reference proteome</keyword>
<dbReference type="Proteomes" id="UP001611383">
    <property type="component" value="Chromosome"/>
</dbReference>
<sequence>MNPSIEQEEAALFSEWKQHLAQGNRRFYPDGMAQGSSYWNAPLRVLFLLKEVNADENAEAWNLFDVVGDGGIGRTWTVISYWTRGILEGGPPWEAVRGATVESRREAISKIAVVNLNKCGGKETSVDSHLWAAAYRDRRFLIRQIRLYAPHIIIACGVGDIAKSILFDEHWSTWEKTSKTSTTPSMYWLRPKVLDTLLVWTSHPQARRPHEEMYKEVIEGLRELNALPAGPSSP</sequence>
<proteinExistence type="predicted"/>
<protein>
    <recommendedName>
        <fullName evidence="3">Uracil-DNA glycosylase-like domain-containing protein</fullName>
    </recommendedName>
</protein>
<evidence type="ECO:0008006" key="3">
    <source>
        <dbReference type="Google" id="ProtNLM"/>
    </source>
</evidence>
<organism evidence="1 2">
    <name type="scientific">Archangium minus</name>
    <dbReference type="NCBI Taxonomy" id="83450"/>
    <lineage>
        <taxon>Bacteria</taxon>
        <taxon>Pseudomonadati</taxon>
        <taxon>Myxococcota</taxon>
        <taxon>Myxococcia</taxon>
        <taxon>Myxococcales</taxon>
        <taxon>Cystobacterineae</taxon>
        <taxon>Archangiaceae</taxon>
        <taxon>Archangium</taxon>
    </lineage>
</organism>
<accession>A0ABY9X9N1</accession>
<gene>
    <name evidence="1" type="ORF">F0U60_54355</name>
</gene>
<evidence type="ECO:0000313" key="1">
    <source>
        <dbReference type="EMBL" id="WNG52102.1"/>
    </source>
</evidence>